<keyword evidence="1 4" id="KW-0349">Heme</keyword>
<feature type="signal peptide" evidence="6">
    <location>
        <begin position="1"/>
        <end position="21"/>
    </location>
</feature>
<dbReference type="InterPro" id="IPR050597">
    <property type="entry name" value="Cytochrome_c_Oxidase_Subunit"/>
</dbReference>
<proteinExistence type="predicted"/>
<dbReference type="Proteomes" id="UP000242915">
    <property type="component" value="Unassembled WGS sequence"/>
</dbReference>
<feature type="binding site" description="covalent" evidence="4">
    <location>
        <position position="133"/>
    </location>
    <ligand>
        <name>heme c</name>
        <dbReference type="ChEBI" id="CHEBI:61717"/>
        <label>2</label>
    </ligand>
</feature>
<dbReference type="PROSITE" id="PS51007">
    <property type="entry name" value="CYTC"/>
    <property type="match status" value="1"/>
</dbReference>
<dbReference type="InterPro" id="IPR024167">
    <property type="entry name" value="Cytochrome_c4-like"/>
</dbReference>
<dbReference type="RefSeq" id="WP_089359674.1">
    <property type="nucleotide sequence ID" value="NZ_FZOG01000002.1"/>
</dbReference>
<feature type="binding site" description="axial binding residue" evidence="5">
    <location>
        <position position="134"/>
    </location>
    <ligand>
        <name>heme c</name>
        <dbReference type="ChEBI" id="CHEBI:61717"/>
        <label>2</label>
    </ligand>
    <ligandPart>
        <name>Fe</name>
        <dbReference type="ChEBI" id="CHEBI:18248"/>
    </ligandPart>
</feature>
<feature type="binding site" description="covalent" evidence="4">
    <location>
        <position position="130"/>
    </location>
    <ligand>
        <name>heme c</name>
        <dbReference type="ChEBI" id="CHEBI:61717"/>
        <label>2</label>
    </ligand>
</feature>
<dbReference type="AlphaFoldDB" id="A0A239D589"/>
<dbReference type="GO" id="GO:0020037">
    <property type="term" value="F:heme binding"/>
    <property type="evidence" value="ECO:0007669"/>
    <property type="project" value="InterPro"/>
</dbReference>
<evidence type="ECO:0000259" key="7">
    <source>
        <dbReference type="PROSITE" id="PS51007"/>
    </source>
</evidence>
<evidence type="ECO:0000256" key="3">
    <source>
        <dbReference type="ARBA" id="ARBA00023004"/>
    </source>
</evidence>
<feature type="chain" id="PRO_5013122427" evidence="6">
    <location>
        <begin position="22"/>
        <end position="198"/>
    </location>
</feature>
<dbReference type="SUPFAM" id="SSF46626">
    <property type="entry name" value="Cytochrome c"/>
    <property type="match status" value="2"/>
</dbReference>
<dbReference type="PIRSF" id="PIRSF000005">
    <property type="entry name" value="Cytochrome_c4"/>
    <property type="match status" value="1"/>
</dbReference>
<organism evidence="8 9">
    <name type="scientific">Pseudomonas segetis</name>
    <dbReference type="NCBI Taxonomy" id="298908"/>
    <lineage>
        <taxon>Bacteria</taxon>
        <taxon>Pseudomonadati</taxon>
        <taxon>Pseudomonadota</taxon>
        <taxon>Gammaproteobacteria</taxon>
        <taxon>Pseudomonadales</taxon>
        <taxon>Pseudomonadaceae</taxon>
        <taxon>Pseudomonas</taxon>
    </lineage>
</organism>
<accession>A0A239D589</accession>
<keyword evidence="3 5" id="KW-0408">Iron</keyword>
<dbReference type="GO" id="GO:0009055">
    <property type="term" value="F:electron transfer activity"/>
    <property type="evidence" value="ECO:0007669"/>
    <property type="project" value="InterPro"/>
</dbReference>
<evidence type="ECO:0000256" key="2">
    <source>
        <dbReference type="ARBA" id="ARBA00022723"/>
    </source>
</evidence>
<feature type="binding site" description="covalent" evidence="4">
    <location>
        <position position="34"/>
    </location>
    <ligand>
        <name>heme c</name>
        <dbReference type="ChEBI" id="CHEBI:61717"/>
        <label>1</label>
    </ligand>
</feature>
<dbReference type="PANTHER" id="PTHR33751:SF11">
    <property type="entry name" value="BLL4483 PROTEIN"/>
    <property type="match status" value="1"/>
</dbReference>
<feature type="domain" description="Cytochrome c" evidence="7">
    <location>
        <begin position="5"/>
        <end position="198"/>
    </location>
</feature>
<feature type="binding site" description="axial binding residue" evidence="5">
    <location>
        <position position="175"/>
    </location>
    <ligand>
        <name>heme c</name>
        <dbReference type="ChEBI" id="CHEBI:61717"/>
        <label>2</label>
    </ligand>
    <ligandPart>
        <name>Fe</name>
        <dbReference type="ChEBI" id="CHEBI:18248"/>
    </ligandPart>
</feature>
<dbReference type="Pfam" id="PF00034">
    <property type="entry name" value="Cytochrom_C"/>
    <property type="match status" value="2"/>
</dbReference>
<gene>
    <name evidence="8" type="ORF">SAMN05216255_2085</name>
</gene>
<keyword evidence="9" id="KW-1185">Reference proteome</keyword>
<evidence type="ECO:0000313" key="8">
    <source>
        <dbReference type="EMBL" id="SNS27520.1"/>
    </source>
</evidence>
<name>A0A239D589_9PSED</name>
<feature type="binding site" description="covalent" evidence="4">
    <location>
        <position position="31"/>
    </location>
    <ligand>
        <name>heme c</name>
        <dbReference type="ChEBI" id="CHEBI:61717"/>
        <label>1</label>
    </ligand>
</feature>
<comment type="PTM">
    <text evidence="4">Binds 2 heme c groups covalently per subunit.</text>
</comment>
<dbReference type="PANTHER" id="PTHR33751">
    <property type="entry name" value="CBB3-TYPE CYTOCHROME C OXIDASE SUBUNIT FIXP"/>
    <property type="match status" value="1"/>
</dbReference>
<feature type="binding site" description="axial binding residue" evidence="5">
    <location>
        <position position="35"/>
    </location>
    <ligand>
        <name>heme c</name>
        <dbReference type="ChEBI" id="CHEBI:61717"/>
        <label>1</label>
    </ligand>
    <ligandPart>
        <name>Fe</name>
        <dbReference type="ChEBI" id="CHEBI:18248"/>
    </ligandPart>
</feature>
<feature type="binding site" description="axial binding residue" evidence="5">
    <location>
        <position position="73"/>
    </location>
    <ligand>
        <name>heme c</name>
        <dbReference type="ChEBI" id="CHEBI:61717"/>
        <label>1</label>
    </ligand>
    <ligandPart>
        <name>Fe</name>
        <dbReference type="ChEBI" id="CHEBI:18248"/>
    </ligandPart>
</feature>
<dbReference type="GO" id="GO:0005506">
    <property type="term" value="F:iron ion binding"/>
    <property type="evidence" value="ECO:0007669"/>
    <property type="project" value="InterPro"/>
</dbReference>
<keyword evidence="6" id="KW-0732">Signal</keyword>
<dbReference type="GO" id="GO:0042597">
    <property type="term" value="C:periplasmic space"/>
    <property type="evidence" value="ECO:0007669"/>
    <property type="project" value="InterPro"/>
</dbReference>
<sequence length="198" mass="21313">MNKHLAISSLLTLFLVNHASAVEVPEAAQSCVVCHGAQGQGTSQGPKLAGLTSLYMNAQIEHFISGERKNVVMTLMAESLVDLNVRQQALAYYAEQGTAPELQKRGDTLVQSGAEKLYYQGDPHRSLPACYSCHGPSAVGGGPFPRLAGQQSSYLKDQLVAWQKKQRSGDPDNTMGHIASKLKDSEIQALADYLSAIQ</sequence>
<evidence type="ECO:0000256" key="4">
    <source>
        <dbReference type="PIRSR" id="PIRSR000005-1"/>
    </source>
</evidence>
<evidence type="ECO:0000256" key="6">
    <source>
        <dbReference type="SAM" id="SignalP"/>
    </source>
</evidence>
<evidence type="ECO:0000256" key="5">
    <source>
        <dbReference type="PIRSR" id="PIRSR000005-2"/>
    </source>
</evidence>
<dbReference type="InterPro" id="IPR009056">
    <property type="entry name" value="Cyt_c-like_dom"/>
</dbReference>
<reference evidence="9" key="1">
    <citation type="submission" date="2017-06" db="EMBL/GenBank/DDBJ databases">
        <authorList>
            <person name="Varghese N."/>
            <person name="Submissions S."/>
        </authorList>
    </citation>
    <scope>NUCLEOTIDE SEQUENCE [LARGE SCALE GENOMIC DNA]</scope>
    <source>
        <strain evidence="9">CIP 108523</strain>
    </source>
</reference>
<protein>
    <submittedName>
        <fullName evidence="8">Cytochrome c553</fullName>
    </submittedName>
</protein>
<dbReference type="EMBL" id="FZOG01000002">
    <property type="protein sequence ID" value="SNS27520.1"/>
    <property type="molecule type" value="Genomic_DNA"/>
</dbReference>
<keyword evidence="2 5" id="KW-0479">Metal-binding</keyword>
<evidence type="ECO:0000313" key="9">
    <source>
        <dbReference type="Proteomes" id="UP000242915"/>
    </source>
</evidence>
<evidence type="ECO:0000256" key="1">
    <source>
        <dbReference type="ARBA" id="ARBA00022617"/>
    </source>
</evidence>
<dbReference type="Gene3D" id="1.10.760.10">
    <property type="entry name" value="Cytochrome c-like domain"/>
    <property type="match status" value="2"/>
</dbReference>
<dbReference type="InterPro" id="IPR036909">
    <property type="entry name" value="Cyt_c-like_dom_sf"/>
</dbReference>